<proteinExistence type="predicted"/>
<comment type="caution">
    <text evidence="2">The sequence shown here is derived from an EMBL/GenBank/DDBJ whole genome shotgun (WGS) entry which is preliminary data.</text>
</comment>
<evidence type="ECO:0000313" key="3">
    <source>
        <dbReference type="Proteomes" id="UP000029995"/>
    </source>
</evidence>
<feature type="compositionally biased region" description="Basic and acidic residues" evidence="1">
    <location>
        <begin position="61"/>
        <end position="92"/>
    </location>
</feature>
<evidence type="ECO:0000256" key="1">
    <source>
        <dbReference type="SAM" id="MobiDB-lite"/>
    </source>
</evidence>
<dbReference type="Proteomes" id="UP000029995">
    <property type="component" value="Unassembled WGS sequence"/>
</dbReference>
<reference evidence="2 3" key="1">
    <citation type="submission" date="2014-01" db="EMBL/GenBank/DDBJ databases">
        <title>Genome sequence determination for a cystic fibrosis isolate, Inquilinus limosus.</title>
        <authorList>
            <person name="Pino M."/>
            <person name="Di Conza J."/>
            <person name="Gutkind G."/>
        </authorList>
    </citation>
    <scope>NUCLEOTIDE SEQUENCE [LARGE SCALE GENOMIC DNA]</scope>
    <source>
        <strain evidence="2 3">MP06</strain>
    </source>
</reference>
<dbReference type="AlphaFoldDB" id="A0A0A0DCW3"/>
<dbReference type="EMBL" id="JANX01000066">
    <property type="protein sequence ID" value="KGM34822.1"/>
    <property type="molecule type" value="Genomic_DNA"/>
</dbReference>
<name>A0A0A0DCW3_9PROT</name>
<organism evidence="2 3">
    <name type="scientific">Inquilinus limosus MP06</name>
    <dbReference type="NCBI Taxonomy" id="1398085"/>
    <lineage>
        <taxon>Bacteria</taxon>
        <taxon>Pseudomonadati</taxon>
        <taxon>Pseudomonadota</taxon>
        <taxon>Alphaproteobacteria</taxon>
        <taxon>Rhodospirillales</taxon>
        <taxon>Rhodospirillaceae</taxon>
        <taxon>Inquilinus</taxon>
    </lineage>
</organism>
<sequence length="194" mass="21467">MERCEALHGALLAAIKAGDFRAVRMLDLAIDRAARCLRRTLVLEDHFARQREAGLDPAEEDAIRQAEATDTRRGEAADDGAVERDPAIGGDRVERAGGMRERLLETDDIKAALALAKLPLDEIVLRLCRGMGARPDPSWGINDPEGEDDRLELVWWPADGPKPGRYASYKEGRKAVPIWVDLSTKTRLAHPPWG</sequence>
<feature type="region of interest" description="Disordered" evidence="1">
    <location>
        <begin position="54"/>
        <end position="92"/>
    </location>
</feature>
<protein>
    <submittedName>
        <fullName evidence="2">Uncharacterized protein</fullName>
    </submittedName>
</protein>
<gene>
    <name evidence="2" type="ORF">P409_08075</name>
</gene>
<evidence type="ECO:0000313" key="2">
    <source>
        <dbReference type="EMBL" id="KGM34822.1"/>
    </source>
</evidence>
<accession>A0A0A0DCW3</accession>